<dbReference type="UniPathway" id="UPA00906">
    <property type="reaction ID" value="UER00898"/>
</dbReference>
<evidence type="ECO:0000313" key="21">
    <source>
        <dbReference type="Proteomes" id="UP000002640"/>
    </source>
</evidence>
<dbReference type="InParanoid" id="G4ZAU4"/>
<feature type="site" description="May act as a substrate filter by repelling compounds with a negatively charged alpha-carboxylate" evidence="19">
    <location>
        <position position="74"/>
    </location>
</feature>
<keyword evidence="17" id="KW-0963">Cytoplasm</keyword>
<accession>G4ZAU4</accession>
<feature type="binding site" evidence="18">
    <location>
        <position position="97"/>
    </location>
    <ligand>
        <name>substrate</name>
    </ligand>
</feature>
<dbReference type="InterPro" id="IPR015421">
    <property type="entry name" value="PyrdxlP-dep_Trfase_major"/>
</dbReference>
<organism evidence="20 21">
    <name type="scientific">Phytophthora sojae (strain P6497)</name>
    <name type="common">Soybean stem and root rot agent</name>
    <name type="synonym">Phytophthora megasperma f. sp. glycines</name>
    <dbReference type="NCBI Taxonomy" id="1094619"/>
    <lineage>
        <taxon>Eukaryota</taxon>
        <taxon>Sar</taxon>
        <taxon>Stramenopiles</taxon>
        <taxon>Oomycota</taxon>
        <taxon>Peronosporomycetes</taxon>
        <taxon>Peronosporales</taxon>
        <taxon>Peronosporaceae</taxon>
        <taxon>Phytophthora</taxon>
    </lineage>
</organism>
<evidence type="ECO:0000313" key="20">
    <source>
        <dbReference type="EMBL" id="EGZ20573.1"/>
    </source>
</evidence>
<feature type="binding site" evidence="18">
    <location>
        <position position="75"/>
    </location>
    <ligand>
        <name>pyridoxal 5'-phosphate</name>
        <dbReference type="ChEBI" id="CHEBI:597326"/>
    </ligand>
</feature>
<dbReference type="PANTHER" id="PTHR12944">
    <property type="entry name" value="SOLUBLE LIVER ANTIGEN/LIVER PANCREAS ANTIGEN"/>
    <property type="match status" value="1"/>
</dbReference>
<evidence type="ECO:0000256" key="8">
    <source>
        <dbReference type="ARBA" id="ARBA00022679"/>
    </source>
</evidence>
<gene>
    <name evidence="20" type="ORF">PHYSODRAFT_496419</name>
</gene>
<evidence type="ECO:0000256" key="1">
    <source>
        <dbReference type="ARBA" id="ARBA00001933"/>
    </source>
</evidence>
<dbReference type="InterPro" id="IPR019872">
    <property type="entry name" value="Sec-tRNA_Se_transferase"/>
</dbReference>
<dbReference type="GO" id="GO:0001717">
    <property type="term" value="P:conversion of seryl-tRNAsec to selenocys-tRNAsec"/>
    <property type="evidence" value="ECO:0007669"/>
    <property type="project" value="UniProtKB-UniRule"/>
</dbReference>
<dbReference type="NCBIfam" id="TIGR03531">
    <property type="entry name" value="selenium_SpcS"/>
    <property type="match status" value="1"/>
</dbReference>
<dbReference type="GO" id="GO:0000049">
    <property type="term" value="F:tRNA binding"/>
    <property type="evidence" value="ECO:0007669"/>
    <property type="project" value="UniProtKB-UniRule"/>
</dbReference>
<keyword evidence="7 17" id="KW-0820">tRNA-binding</keyword>
<evidence type="ECO:0000256" key="15">
    <source>
        <dbReference type="ARBA" id="ARBA00032693"/>
    </source>
</evidence>
<dbReference type="SUPFAM" id="SSF53383">
    <property type="entry name" value="PLP-dependent transferases"/>
    <property type="match status" value="1"/>
</dbReference>
<evidence type="ECO:0000256" key="11">
    <source>
        <dbReference type="ARBA" id="ARBA00022917"/>
    </source>
</evidence>
<comment type="pathway">
    <text evidence="3 17">Aminoacyl-tRNA biosynthesis; selenocysteinyl-tRNA(Sec) biosynthesis; selenocysteinyl-tRNA(Sec) from L-seryl-tRNA(Sec) (archaeal/eukaryal route): step 2/2.</text>
</comment>
<evidence type="ECO:0000256" key="3">
    <source>
        <dbReference type="ARBA" id="ARBA00004822"/>
    </source>
</evidence>
<keyword evidence="12 17" id="KW-0711">Selenium</keyword>
<dbReference type="KEGG" id="psoj:PHYSODRAFT_496419"/>
<dbReference type="GO" id="GO:0098621">
    <property type="term" value="F:O-phosphoseryl-tRNA(Sec) selenium transferase activity"/>
    <property type="evidence" value="ECO:0007669"/>
    <property type="project" value="UniProtKB-EC"/>
</dbReference>
<dbReference type="PIRSF" id="PIRSF017689">
    <property type="entry name" value="SepSecS"/>
    <property type="match status" value="1"/>
</dbReference>
<keyword evidence="8 17" id="KW-0808">Transferase</keyword>
<feature type="binding site" evidence="18">
    <location>
        <position position="98"/>
    </location>
    <ligand>
        <name>substrate</name>
    </ligand>
</feature>
<evidence type="ECO:0000256" key="18">
    <source>
        <dbReference type="PIRSR" id="PIRSR017689-1"/>
    </source>
</evidence>
<dbReference type="RefSeq" id="XP_009523290.1">
    <property type="nucleotide sequence ID" value="XM_009524995.1"/>
</dbReference>
<dbReference type="FunCoup" id="G4ZAU4">
    <property type="interactions" value="81"/>
</dbReference>
<feature type="binding site" evidence="18">
    <location>
        <position position="278"/>
    </location>
    <ligand>
        <name>tRNA</name>
        <dbReference type="ChEBI" id="CHEBI:17843"/>
    </ligand>
</feature>
<evidence type="ECO:0000256" key="10">
    <source>
        <dbReference type="ARBA" id="ARBA00022898"/>
    </source>
</evidence>
<evidence type="ECO:0000256" key="19">
    <source>
        <dbReference type="PIRSR" id="PIRSR017689-50"/>
    </source>
</evidence>
<comment type="catalytic activity">
    <reaction evidence="16 17">
        <text>O-phospho-L-seryl-tRNA(Sec) + selenophosphate + H2O = L-selenocysteinyl-tRNA(Sec) + 2 phosphate</text>
        <dbReference type="Rhea" id="RHEA:25041"/>
        <dbReference type="Rhea" id="RHEA-COMP:9743"/>
        <dbReference type="Rhea" id="RHEA-COMP:9947"/>
        <dbReference type="ChEBI" id="CHEBI:15377"/>
        <dbReference type="ChEBI" id="CHEBI:16144"/>
        <dbReference type="ChEBI" id="CHEBI:43474"/>
        <dbReference type="ChEBI" id="CHEBI:78551"/>
        <dbReference type="ChEBI" id="CHEBI:78573"/>
        <dbReference type="EC" id="2.9.1.2"/>
    </reaction>
</comment>
<sequence length="499" mass="54307">MNARSAALAQHLVPSTYVQQGLDAVRSREKLVTSLLAQRRLPDEGWDDASVELLLQTLSAMDSNNFRGSAGAGEREARVFSPLVARRHFYLAHGVGRSGDVAAVQPKAAGSSLLVQLANALAKDVLRLAGMRAVQAALVLPVATGMSLTLVLLQLKESKPHARYVIWPRIDQKSCFKSIVAAGLTPLVLANVLVEQEDGKPGGFLKTDLVGMTALMDQYGSDSVLAVMSTTSCFAPRAYDSVEEIAKLCEERNVAHVINNAYGVQASKCVHHVERAMRTGRVDAVVQSLDKNFMVPVGGAIVCSASREVVDRVAKFYPGRASATPTLDFFITMLQMGKHGYKRLLEERKHLAAYMNQQLETLAADERERVLLVSNNEISFAMTLGTFCSDVTDLQEKSRQLTLLGAMLFSRGVSGARVVSCLDRKAIAGYEFNAFGAHHDGFPVAYVTFACALGMQRGEVDLLVTKLRKTIHEWRTKRVKAEIAVSMTTSEGLAHENGK</sequence>
<dbReference type="OMA" id="MSHANDY"/>
<keyword evidence="10 17" id="KW-0663">Pyridoxal phosphate</keyword>
<dbReference type="SMR" id="G4ZAU4"/>
<evidence type="ECO:0000256" key="16">
    <source>
        <dbReference type="ARBA" id="ARBA00048808"/>
    </source>
</evidence>
<keyword evidence="11 17" id="KW-0648">Protein biosynthesis</keyword>
<dbReference type="AlphaFoldDB" id="G4ZAU4"/>
<dbReference type="Gene3D" id="3.40.640.10">
    <property type="entry name" value="Type I PLP-dependent aspartate aminotransferase-like (Major domain)"/>
    <property type="match status" value="1"/>
</dbReference>
<comment type="function">
    <text evidence="2 17">Converts O-phosphoseryl-tRNA(Sec) to selenocysteinyl-tRNA(Sec) required for selenoprotein biosynthesis.</text>
</comment>
<comment type="cofactor">
    <cofactor evidence="1 17 19">
        <name>pyridoxal 5'-phosphate</name>
        <dbReference type="ChEBI" id="CHEBI:597326"/>
    </cofactor>
</comment>
<dbReference type="Pfam" id="PF05889">
    <property type="entry name" value="SepSecS"/>
    <property type="match status" value="1"/>
</dbReference>
<keyword evidence="21" id="KW-1185">Reference proteome</keyword>
<name>G4ZAU4_PHYSP</name>
<dbReference type="GO" id="GO:0001514">
    <property type="term" value="P:selenocysteine incorporation"/>
    <property type="evidence" value="ECO:0007669"/>
    <property type="project" value="TreeGrafter"/>
</dbReference>
<evidence type="ECO:0000256" key="2">
    <source>
        <dbReference type="ARBA" id="ARBA00002552"/>
    </source>
</evidence>
<comment type="similarity">
    <text evidence="4 17">Belongs to the SepSecS family.</text>
</comment>
<protein>
    <recommendedName>
        <fullName evidence="6 17">O-phosphoseryl-tRNA(Sec) selenium transferase</fullName>
        <ecNumber evidence="5 17">2.9.1.2</ecNumber>
    </recommendedName>
    <alternativeName>
        <fullName evidence="13 17">Selenocysteine synthase</fullName>
    </alternativeName>
    <alternativeName>
        <fullName evidence="14 17">Selenocysteinyl-tRNA(Sec) synthase</fullName>
    </alternativeName>
    <alternativeName>
        <fullName evidence="15 17">Sep-tRNA:Sec-tRNA synthase</fullName>
    </alternativeName>
</protein>
<dbReference type="GO" id="GO:0005737">
    <property type="term" value="C:cytoplasm"/>
    <property type="evidence" value="ECO:0007669"/>
    <property type="project" value="UniProtKB-SubCell"/>
</dbReference>
<comment type="subcellular location">
    <subcellularLocation>
        <location evidence="17">Cytoplasm</location>
    </subcellularLocation>
</comment>
<proteinExistence type="inferred from homology"/>
<dbReference type="Proteomes" id="UP000002640">
    <property type="component" value="Unassembled WGS sequence"/>
</dbReference>
<evidence type="ECO:0000256" key="13">
    <source>
        <dbReference type="ARBA" id="ARBA00030669"/>
    </source>
</evidence>
<dbReference type="PANTHER" id="PTHR12944:SF2">
    <property type="entry name" value="O-PHOSPHOSERYL-TRNA(SEC) SELENIUM TRANSFERASE"/>
    <property type="match status" value="1"/>
</dbReference>
<feature type="binding site" evidence="18">
    <location>
        <position position="320"/>
    </location>
    <ligand>
        <name>substrate</name>
    </ligand>
</feature>
<evidence type="ECO:0000256" key="4">
    <source>
        <dbReference type="ARBA" id="ARBA00007037"/>
    </source>
</evidence>
<evidence type="ECO:0000256" key="14">
    <source>
        <dbReference type="ARBA" id="ARBA00032048"/>
    </source>
</evidence>
<evidence type="ECO:0000256" key="7">
    <source>
        <dbReference type="ARBA" id="ARBA00022555"/>
    </source>
</evidence>
<dbReference type="InterPro" id="IPR008829">
    <property type="entry name" value="SepSecS/SepCysS"/>
</dbReference>
<dbReference type="InterPro" id="IPR015424">
    <property type="entry name" value="PyrdxlP-dep_Trfase"/>
</dbReference>
<evidence type="ECO:0000256" key="9">
    <source>
        <dbReference type="ARBA" id="ARBA00022884"/>
    </source>
</evidence>
<evidence type="ECO:0000256" key="12">
    <source>
        <dbReference type="ARBA" id="ARBA00023266"/>
    </source>
</evidence>
<dbReference type="EMBL" id="JH159153">
    <property type="protein sequence ID" value="EGZ20573.1"/>
    <property type="molecule type" value="Genomic_DNA"/>
</dbReference>
<feature type="binding site" evidence="18">
    <location>
        <position position="411"/>
    </location>
    <ligand>
        <name>tRNA</name>
        <dbReference type="ChEBI" id="CHEBI:17843"/>
    </ligand>
</feature>
<evidence type="ECO:0000256" key="17">
    <source>
        <dbReference type="PIRNR" id="PIRNR017689"/>
    </source>
</evidence>
<keyword evidence="9 17" id="KW-0694">RNA-binding</keyword>
<dbReference type="GeneID" id="20657307"/>
<feature type="binding site" evidence="18">
    <location>
        <position position="105"/>
    </location>
    <ligand>
        <name>substrate</name>
    </ligand>
</feature>
<reference evidence="20 21" key="1">
    <citation type="journal article" date="2006" name="Science">
        <title>Phytophthora genome sequences uncover evolutionary origins and mechanisms of pathogenesis.</title>
        <authorList>
            <person name="Tyler B.M."/>
            <person name="Tripathy S."/>
            <person name="Zhang X."/>
            <person name="Dehal P."/>
            <person name="Jiang R.H."/>
            <person name="Aerts A."/>
            <person name="Arredondo F.D."/>
            <person name="Baxter L."/>
            <person name="Bensasson D."/>
            <person name="Beynon J.L."/>
            <person name="Chapman J."/>
            <person name="Damasceno C.M."/>
            <person name="Dorrance A.E."/>
            <person name="Dou D."/>
            <person name="Dickerman A.W."/>
            <person name="Dubchak I.L."/>
            <person name="Garbelotto M."/>
            <person name="Gijzen M."/>
            <person name="Gordon S.G."/>
            <person name="Govers F."/>
            <person name="Grunwald N.J."/>
            <person name="Huang W."/>
            <person name="Ivors K.L."/>
            <person name="Jones R.W."/>
            <person name="Kamoun S."/>
            <person name="Krampis K."/>
            <person name="Lamour K.H."/>
            <person name="Lee M.K."/>
            <person name="McDonald W.H."/>
            <person name="Medina M."/>
            <person name="Meijer H.J."/>
            <person name="Nordberg E.K."/>
            <person name="Maclean D.J."/>
            <person name="Ospina-Giraldo M.D."/>
            <person name="Morris P.F."/>
            <person name="Phuntumart V."/>
            <person name="Putnam N.H."/>
            <person name="Rash S."/>
            <person name="Rose J.K."/>
            <person name="Sakihama Y."/>
            <person name="Salamov A.A."/>
            <person name="Savidor A."/>
            <person name="Scheuring C.F."/>
            <person name="Smith B.M."/>
            <person name="Sobral B.W."/>
            <person name="Terry A."/>
            <person name="Torto-Alalibo T.A."/>
            <person name="Win J."/>
            <person name="Xu Z."/>
            <person name="Zhang H."/>
            <person name="Grigoriev I.V."/>
            <person name="Rokhsar D.S."/>
            <person name="Boore J.L."/>
        </authorList>
    </citation>
    <scope>NUCLEOTIDE SEQUENCE [LARGE SCALE GENOMIC DNA]</scope>
    <source>
        <strain evidence="20 21">P6497</strain>
    </source>
</reference>
<dbReference type="EC" id="2.9.1.2" evidence="5 17"/>
<dbReference type="STRING" id="1094619.G4ZAU4"/>
<feature type="modified residue" description="N6-(pyridoxal phosphate)lysine" evidence="19">
    <location>
        <position position="291"/>
    </location>
</feature>
<evidence type="ECO:0000256" key="6">
    <source>
        <dbReference type="ARBA" id="ARBA00021963"/>
    </source>
</evidence>
<evidence type="ECO:0000256" key="5">
    <source>
        <dbReference type="ARBA" id="ARBA00012464"/>
    </source>
</evidence>